<dbReference type="InterPro" id="IPR027417">
    <property type="entry name" value="P-loop_NTPase"/>
</dbReference>
<dbReference type="GO" id="GO:0005524">
    <property type="term" value="F:ATP binding"/>
    <property type="evidence" value="ECO:0007669"/>
    <property type="project" value="UniProtKB-KW"/>
</dbReference>
<dbReference type="OrthoDB" id="8061355at2759"/>
<feature type="transmembrane region" description="Helical" evidence="11">
    <location>
        <begin position="564"/>
        <end position="586"/>
    </location>
</feature>
<keyword evidence="5" id="KW-0677">Repeat</keyword>
<dbReference type="OMA" id="LSVCMAM"/>
<dbReference type="InterPro" id="IPR056264">
    <property type="entry name" value="R2_ABCA1-4-like"/>
</dbReference>
<name>A0A0V0R981_PSEPJ</name>
<evidence type="ECO:0000259" key="12">
    <source>
        <dbReference type="PROSITE" id="PS50893"/>
    </source>
</evidence>
<comment type="similarity">
    <text evidence="2">Belongs to the ABC transporter superfamily. ABCA family.</text>
</comment>
<dbReference type="Gene3D" id="3.40.50.300">
    <property type="entry name" value="P-loop containing nucleotide triphosphate hydrolases"/>
    <property type="match status" value="2"/>
</dbReference>
<evidence type="ECO:0000256" key="1">
    <source>
        <dbReference type="ARBA" id="ARBA00004141"/>
    </source>
</evidence>
<reference evidence="13 14" key="1">
    <citation type="journal article" date="2015" name="Sci. Rep.">
        <title>Genome of the facultative scuticociliatosis pathogen Pseudocohnilembus persalinus provides insight into its virulence through horizontal gene transfer.</title>
        <authorList>
            <person name="Xiong J."/>
            <person name="Wang G."/>
            <person name="Cheng J."/>
            <person name="Tian M."/>
            <person name="Pan X."/>
            <person name="Warren A."/>
            <person name="Jiang C."/>
            <person name="Yuan D."/>
            <person name="Miao W."/>
        </authorList>
    </citation>
    <scope>NUCLEOTIDE SEQUENCE [LARGE SCALE GENOMIC DNA]</scope>
    <source>
        <strain evidence="13">36N120E</strain>
    </source>
</reference>
<evidence type="ECO:0000256" key="5">
    <source>
        <dbReference type="ARBA" id="ARBA00022737"/>
    </source>
</evidence>
<dbReference type="Pfam" id="PF23321">
    <property type="entry name" value="R1_ABCA1"/>
    <property type="match status" value="1"/>
</dbReference>
<dbReference type="AlphaFoldDB" id="A0A0V0R981"/>
<feature type="transmembrane region" description="Helical" evidence="11">
    <location>
        <begin position="526"/>
        <end position="552"/>
    </location>
</feature>
<keyword evidence="14" id="KW-1185">Reference proteome</keyword>
<dbReference type="SUPFAM" id="SSF52540">
    <property type="entry name" value="P-loop containing nucleoside triphosphate hydrolases"/>
    <property type="match status" value="2"/>
</dbReference>
<dbReference type="GO" id="GO:0005319">
    <property type="term" value="F:lipid transporter activity"/>
    <property type="evidence" value="ECO:0007669"/>
    <property type="project" value="TreeGrafter"/>
</dbReference>
<keyword evidence="4 11" id="KW-0812">Transmembrane</keyword>
<evidence type="ECO:0000256" key="11">
    <source>
        <dbReference type="SAM" id="Phobius"/>
    </source>
</evidence>
<dbReference type="PROSITE" id="PS50893">
    <property type="entry name" value="ABC_TRANSPORTER_2"/>
    <property type="match status" value="2"/>
</dbReference>
<dbReference type="PANTHER" id="PTHR19229:SF36">
    <property type="entry name" value="ATP-BINDING CASSETTE SUB-FAMILY A MEMBER 2"/>
    <property type="match status" value="1"/>
</dbReference>
<proteinExistence type="inferred from homology"/>
<keyword evidence="7" id="KW-0067">ATP-binding</keyword>
<dbReference type="InParanoid" id="A0A0V0R981"/>
<evidence type="ECO:0000313" key="13">
    <source>
        <dbReference type="EMBL" id="KRX10858.1"/>
    </source>
</evidence>
<comment type="subcellular location">
    <subcellularLocation>
        <location evidence="1">Membrane</location>
        <topology evidence="1">Multi-pass membrane protein</topology>
    </subcellularLocation>
</comment>
<dbReference type="EMBL" id="LDAU01000018">
    <property type="protein sequence ID" value="KRX10858.1"/>
    <property type="molecule type" value="Genomic_DNA"/>
</dbReference>
<dbReference type="InterPro" id="IPR003593">
    <property type="entry name" value="AAA+_ATPase"/>
</dbReference>
<feature type="transmembrane region" description="Helical" evidence="11">
    <location>
        <begin position="631"/>
        <end position="651"/>
    </location>
</feature>
<evidence type="ECO:0000256" key="4">
    <source>
        <dbReference type="ARBA" id="ARBA00022692"/>
    </source>
</evidence>
<dbReference type="Pfam" id="PF12698">
    <property type="entry name" value="ABC2_membrane_3"/>
    <property type="match status" value="1"/>
</dbReference>
<dbReference type="PROSITE" id="PS00211">
    <property type="entry name" value="ABC_TRANSPORTER_1"/>
    <property type="match status" value="2"/>
</dbReference>
<evidence type="ECO:0000256" key="9">
    <source>
        <dbReference type="ARBA" id="ARBA00023136"/>
    </source>
</evidence>
<feature type="transmembrane region" description="Helical" evidence="11">
    <location>
        <begin position="671"/>
        <end position="694"/>
    </location>
</feature>
<dbReference type="InterPro" id="IPR026082">
    <property type="entry name" value="ABCA"/>
</dbReference>
<evidence type="ECO:0000256" key="3">
    <source>
        <dbReference type="ARBA" id="ARBA00022448"/>
    </source>
</evidence>
<protein>
    <submittedName>
        <fullName evidence="13">p-loop containing nucleoside triphosphate hydrolase</fullName>
    </submittedName>
</protein>
<feature type="domain" description="ABC transporter" evidence="12">
    <location>
        <begin position="758"/>
        <end position="990"/>
    </location>
</feature>
<evidence type="ECO:0000313" key="14">
    <source>
        <dbReference type="Proteomes" id="UP000054937"/>
    </source>
</evidence>
<dbReference type="InterPro" id="IPR003439">
    <property type="entry name" value="ABC_transporter-like_ATP-bd"/>
</dbReference>
<evidence type="ECO:0000256" key="2">
    <source>
        <dbReference type="ARBA" id="ARBA00008869"/>
    </source>
</evidence>
<feature type="region of interest" description="Disordered" evidence="10">
    <location>
        <begin position="226"/>
        <end position="251"/>
    </location>
</feature>
<keyword evidence="3" id="KW-0813">Transport</keyword>
<dbReference type="InterPro" id="IPR017871">
    <property type="entry name" value="ABC_transporter-like_CS"/>
</dbReference>
<dbReference type="Proteomes" id="UP000054937">
    <property type="component" value="Unassembled WGS sequence"/>
</dbReference>
<evidence type="ECO:0000256" key="10">
    <source>
        <dbReference type="SAM" id="MobiDB-lite"/>
    </source>
</evidence>
<comment type="caution">
    <text evidence="13">The sequence shown here is derived from an EMBL/GenBank/DDBJ whole genome shotgun (WGS) entry which is preliminary data.</text>
</comment>
<dbReference type="GO" id="GO:0140359">
    <property type="term" value="F:ABC-type transporter activity"/>
    <property type="evidence" value="ECO:0007669"/>
    <property type="project" value="InterPro"/>
</dbReference>
<accession>A0A0V0R981</accession>
<keyword evidence="9 11" id="KW-0472">Membrane</keyword>
<dbReference type="FunFam" id="3.40.50.300:FF:000335">
    <property type="entry name" value="ATP binding cassette subfamily A member 5"/>
    <property type="match status" value="1"/>
</dbReference>
<dbReference type="GO" id="GO:0016020">
    <property type="term" value="C:membrane"/>
    <property type="evidence" value="ECO:0007669"/>
    <property type="project" value="UniProtKB-SubCell"/>
</dbReference>
<keyword evidence="8 11" id="KW-1133">Transmembrane helix</keyword>
<dbReference type="CDD" id="cd03263">
    <property type="entry name" value="ABC_subfamily_A"/>
    <property type="match status" value="1"/>
</dbReference>
<sequence length="1076" mass="122567">MVFENALLENQKLKVSLIGGDQQENLDNVDTSSAIYHQPFDNVNNYQRTVEIKNLSKRFGQTKAVNRISLSLYEKNIFCLLGHNGAGKTTTISVLTGLIRKSGGSVRMYGMDLEDDLDLIRKNLGICTQRDVVYEDLTFEEQLRFIARIKGISEDQIQNEINIMLDKTKCHGEKGKLVKNLSGGNKRKLSLAMALIGFQNSIFGRANFGHGRDFEACNLGHFGDSERRRKDDSFDDAPLGRGRGFGGQNWDNGQGKIVGSWEHRLYQKTNGAGSTDYIKKNFGIGYHLSIFPDPQAKGDFLFGEEIKEKVLLIVRSRLRSAVLNPQSRKDVMQFLVGFEDKERFGETFEEIEQIPGLMIGLEMNSLEDAFVNVGMDEEKFIQQSQNKVVVNIDQNQENNQVKEEENQAKFTQFKDIKQPQCLSRPPNYSFQAQFTACFYRKYYCTVRTFTNYLAFIIPLVLLIAGAFIVQVLSSDLGNDQKIIVFGLFICIAYAFNGGIYIMLPVQERELHLKYALNVMGCRPLPYWLATFCFDYIIFSITIISFMLVSLIGNVEYIKENAFGLALNLFCFGISFIPFSYMCGFMFKKGNSAMKIFPVLNFFVSYLVTFSVLGIIGLLFMESYINETVWKILSIPFTVLFLAFSPFYAMNWGVNLIPVYGSDYAQYSQGNYFYVISFNYLVYVAIMLAEGLLYIGITYYLEQQKYNLSAVNADQESLEQLEPIEDEEVNREKQRILQLDVEKNYATQGSQIGQAVEKVIVSNLWKRYDNGFIAIKDTNFGIKKGEILGLLGPNGAGKSTTFNILTSRIPRTLGSVKIKNIQVDKGIMEIYNDVGICPQFDCIWTNLTPMEHLYLFGRMKGLRGKDLDEAVEYFIKIMQLEDFRKTKAGNLSGGNKRKLCVSDALIGGPDIQFFDEPSTGVDPIARRFLWNTLQQGQKLRNSAIVLTTHTMDEAESLCTKIAIQINGRFQCLGSPAELRRKYGEGYTIIVKLVNESTKEEFSSKLREQFQNIRILPDKKENVYNYRIPGKEFSFAKAFKFCEQAKQDNLIEDFSINQSSLEEVFVYFSKFQVNVEQV</sequence>
<feature type="domain" description="ABC transporter" evidence="12">
    <location>
        <begin position="50"/>
        <end position="318"/>
    </location>
</feature>
<feature type="transmembrane region" description="Helical" evidence="11">
    <location>
        <begin position="452"/>
        <end position="472"/>
    </location>
</feature>
<dbReference type="PANTHER" id="PTHR19229">
    <property type="entry name" value="ATP-BINDING CASSETTE TRANSPORTER SUBFAMILY A ABCA"/>
    <property type="match status" value="1"/>
</dbReference>
<evidence type="ECO:0000256" key="8">
    <source>
        <dbReference type="ARBA" id="ARBA00022989"/>
    </source>
</evidence>
<dbReference type="SMART" id="SM00382">
    <property type="entry name" value="AAA"/>
    <property type="match status" value="2"/>
</dbReference>
<gene>
    <name evidence="13" type="ORF">PPERSA_12209</name>
</gene>
<dbReference type="GO" id="GO:0016887">
    <property type="term" value="F:ATP hydrolysis activity"/>
    <property type="evidence" value="ECO:0007669"/>
    <property type="project" value="InterPro"/>
</dbReference>
<evidence type="ECO:0000256" key="6">
    <source>
        <dbReference type="ARBA" id="ARBA00022741"/>
    </source>
</evidence>
<keyword evidence="13" id="KW-0378">Hydrolase</keyword>
<dbReference type="Pfam" id="PF00005">
    <property type="entry name" value="ABC_tran"/>
    <property type="match status" value="2"/>
</dbReference>
<organism evidence="13 14">
    <name type="scientific">Pseudocohnilembus persalinus</name>
    <name type="common">Ciliate</name>
    <dbReference type="NCBI Taxonomy" id="266149"/>
    <lineage>
        <taxon>Eukaryota</taxon>
        <taxon>Sar</taxon>
        <taxon>Alveolata</taxon>
        <taxon>Ciliophora</taxon>
        <taxon>Intramacronucleata</taxon>
        <taxon>Oligohymenophorea</taxon>
        <taxon>Scuticociliatia</taxon>
        <taxon>Philasterida</taxon>
        <taxon>Pseudocohnilembidae</taxon>
        <taxon>Pseudocohnilembus</taxon>
    </lineage>
</organism>
<keyword evidence="6" id="KW-0547">Nucleotide-binding</keyword>
<evidence type="ECO:0000256" key="7">
    <source>
        <dbReference type="ARBA" id="ARBA00022840"/>
    </source>
</evidence>
<feature type="transmembrane region" description="Helical" evidence="11">
    <location>
        <begin position="598"/>
        <end position="619"/>
    </location>
</feature>
<feature type="transmembrane region" description="Helical" evidence="11">
    <location>
        <begin position="484"/>
        <end position="506"/>
    </location>
</feature>
<dbReference type="InterPro" id="IPR013525">
    <property type="entry name" value="ABC2_TM"/>
</dbReference>